<evidence type="ECO:0000256" key="1">
    <source>
        <dbReference type="SAM" id="Phobius"/>
    </source>
</evidence>
<dbReference type="Pfam" id="PF01569">
    <property type="entry name" value="PAP2"/>
    <property type="match status" value="1"/>
</dbReference>
<dbReference type="SUPFAM" id="SSF48317">
    <property type="entry name" value="Acid phosphatase/Vanadium-dependent haloperoxidase"/>
    <property type="match status" value="1"/>
</dbReference>
<dbReference type="PANTHER" id="PTHR14969">
    <property type="entry name" value="SPHINGOSINE-1-PHOSPHATE PHOSPHOHYDROLASE"/>
    <property type="match status" value="1"/>
</dbReference>
<organism evidence="3 4">
    <name type="scientific">Herminiimonas arsenicoxydans</name>
    <dbReference type="NCBI Taxonomy" id="204773"/>
    <lineage>
        <taxon>Bacteria</taxon>
        <taxon>Pseudomonadati</taxon>
        <taxon>Pseudomonadota</taxon>
        <taxon>Betaproteobacteria</taxon>
        <taxon>Burkholderiales</taxon>
        <taxon>Oxalobacteraceae</taxon>
        <taxon>Herminiimonas</taxon>
    </lineage>
</organism>
<name>A4G338_HERAR</name>
<dbReference type="HOGENOM" id="CLU_079852_0_0_4"/>
<protein>
    <submittedName>
        <fullName evidence="3">Phosphatase</fullName>
    </submittedName>
</protein>
<feature type="domain" description="Phosphatidic acid phosphatase type 2/haloperoxidase" evidence="2">
    <location>
        <begin position="56"/>
        <end position="132"/>
    </location>
</feature>
<gene>
    <name evidence="3" type="ordered locus">HEAR0731</name>
</gene>
<keyword evidence="1" id="KW-0472">Membrane</keyword>
<feature type="transmembrane region" description="Helical" evidence="1">
    <location>
        <begin position="110"/>
        <end position="129"/>
    </location>
</feature>
<dbReference type="Proteomes" id="UP000006697">
    <property type="component" value="Chromosome"/>
</dbReference>
<evidence type="ECO:0000259" key="2">
    <source>
        <dbReference type="Pfam" id="PF01569"/>
    </source>
</evidence>
<evidence type="ECO:0000313" key="3">
    <source>
        <dbReference type="EMBL" id="CAL60925.1"/>
    </source>
</evidence>
<dbReference type="InterPro" id="IPR000326">
    <property type="entry name" value="PAP2/HPO"/>
</dbReference>
<keyword evidence="1" id="KW-0812">Transmembrane</keyword>
<keyword evidence="4" id="KW-1185">Reference proteome</keyword>
<dbReference type="InterPro" id="IPR036938">
    <property type="entry name" value="PAP2/HPO_sf"/>
</dbReference>
<dbReference type="OrthoDB" id="8590768at2"/>
<dbReference type="Gene3D" id="1.20.144.10">
    <property type="entry name" value="Phosphatidic acid phosphatase type 2/haloperoxidase"/>
    <property type="match status" value="1"/>
</dbReference>
<evidence type="ECO:0000313" key="4">
    <source>
        <dbReference type="Proteomes" id="UP000006697"/>
    </source>
</evidence>
<keyword evidence="1" id="KW-1133">Transmembrane helix</keyword>
<feature type="transmembrane region" description="Helical" evidence="1">
    <location>
        <begin position="26"/>
        <end position="51"/>
    </location>
</feature>
<dbReference type="STRING" id="204773.HEAR0731"/>
<accession>A4G338</accession>
<feature type="transmembrane region" description="Helical" evidence="1">
    <location>
        <begin position="85"/>
        <end position="104"/>
    </location>
</feature>
<dbReference type="EMBL" id="CU207211">
    <property type="protein sequence ID" value="CAL60925.1"/>
    <property type="molecule type" value="Genomic_DNA"/>
</dbReference>
<proteinExistence type="predicted"/>
<dbReference type="AlphaFoldDB" id="A4G338"/>
<reference evidence="3 4" key="1">
    <citation type="journal article" date="2007" name="PLoS Genet.">
        <title>A tale of two oxidation states: bacterial colonization of arsenic-rich environments.</title>
        <authorList>
            <person name="Muller D."/>
            <person name="Medigue C."/>
            <person name="Koechler S."/>
            <person name="Barbe V."/>
            <person name="Barakat M."/>
            <person name="Talla E."/>
            <person name="Bonnefoy V."/>
            <person name="Krin E."/>
            <person name="Arsene-Ploetze F."/>
            <person name="Carapito C."/>
            <person name="Chandler M."/>
            <person name="Cournoyer B."/>
            <person name="Cruveiller S."/>
            <person name="Dossat C."/>
            <person name="Duval S."/>
            <person name="Heymann M."/>
            <person name="Leize E."/>
            <person name="Lieutaud A."/>
            <person name="Lievremont D."/>
            <person name="Makita Y."/>
            <person name="Mangenot S."/>
            <person name="Nitschke W."/>
            <person name="Ortet P."/>
            <person name="Perdrial N."/>
            <person name="Schoepp B."/>
            <person name="Siguier N."/>
            <person name="Simeonova D.D."/>
            <person name="Rouy Z."/>
            <person name="Segurens B."/>
            <person name="Turlin E."/>
            <person name="Vallenet D."/>
            <person name="Van Dorsselaer A."/>
            <person name="Weiss S."/>
            <person name="Weissenbach J."/>
            <person name="Lett M.C."/>
            <person name="Danchin A."/>
            <person name="Bertin P.N."/>
        </authorList>
    </citation>
    <scope>NUCLEOTIDE SEQUENCE [LARGE SCALE GENOMIC DNA]</scope>
    <source>
        <strain evidence="4">ULPAs1</strain>
    </source>
</reference>
<dbReference type="KEGG" id="har:HEAR0731"/>
<sequence>MPVAALLAIWLAGARAWKPFFLWCFLFGSGIVLVVATKIAYIGWGAGIAAIDFTGISGHAMRATAIAPALMAILLQKQTRQIQQLGLLAGLVFGIAIGISRLAIHVHSVAEVVSGCLLGAVVGAGFAWLIRNRPVFFDRKLLVIGVLALLPVLTLKPAPTESWMESVAYYLSGKERPAQTTNLESVTTEYR</sequence>
<dbReference type="eggNOG" id="COG0671">
    <property type="taxonomic scope" value="Bacteria"/>
</dbReference>
<dbReference type="PANTHER" id="PTHR14969:SF13">
    <property type="entry name" value="AT30094P"/>
    <property type="match status" value="1"/>
</dbReference>